<dbReference type="AlphaFoldDB" id="A0A2T2WIQ0"/>
<accession>A0A2T2WIQ0</accession>
<evidence type="ECO:0000313" key="3">
    <source>
        <dbReference type="Proteomes" id="UP000242705"/>
    </source>
</evidence>
<name>A0A2T2WIQ0_SULTH</name>
<protein>
    <submittedName>
        <fullName evidence="2">Uncharacterized protein</fullName>
    </submittedName>
</protein>
<dbReference type="Proteomes" id="UP000242705">
    <property type="component" value="Unassembled WGS sequence"/>
</dbReference>
<gene>
    <name evidence="2" type="ORF">C7B47_16875</name>
</gene>
<sequence length="326" mass="37001">MNSWQNTEKIADAVLYEGYALYPYRPSAIKNQQRWTFGRIVPEIYHQQTQSTDPWFRRAKTLLQASSLAITLRLRFLQIAEPPLSPDSPSLSWQQALPRDFSWTITSLPWDKTIEIPAQVEDAGEVKNIVFHVEMHGNLFISEPEPVWLLTTTIKNVTPDILGFDEASALRHSLIATHWLLSTETGKWISLLDPPSSFEDQVATLTQDGVWPVLAGDEQDGKICLVSPIILYDYPTVADNSPGDFFDGAEIDEMLALRILTLTDAEKEEAMRADPKVQALLERTQNLSRDDLYQLHGMAYRVSPHSSSLPHKEEDGTHDKEDSHYE</sequence>
<dbReference type="EMBL" id="PXYX01000093">
    <property type="protein sequence ID" value="PSR22121.1"/>
    <property type="molecule type" value="Genomic_DNA"/>
</dbReference>
<reference evidence="2 3" key="1">
    <citation type="journal article" date="2014" name="BMC Genomics">
        <title>Comparison of environmental and isolate Sulfobacillus genomes reveals diverse carbon, sulfur, nitrogen, and hydrogen metabolisms.</title>
        <authorList>
            <person name="Justice N.B."/>
            <person name="Norman A."/>
            <person name="Brown C.T."/>
            <person name="Singh A."/>
            <person name="Thomas B.C."/>
            <person name="Banfield J.F."/>
        </authorList>
    </citation>
    <scope>NUCLEOTIDE SEQUENCE [LARGE SCALE GENOMIC DNA]</scope>
    <source>
        <strain evidence="2">AMDSBA5</strain>
    </source>
</reference>
<evidence type="ECO:0000256" key="1">
    <source>
        <dbReference type="SAM" id="MobiDB-lite"/>
    </source>
</evidence>
<evidence type="ECO:0000313" key="2">
    <source>
        <dbReference type="EMBL" id="PSR22121.1"/>
    </source>
</evidence>
<organism evidence="2 3">
    <name type="scientific">Sulfobacillus thermosulfidooxidans</name>
    <dbReference type="NCBI Taxonomy" id="28034"/>
    <lineage>
        <taxon>Bacteria</taxon>
        <taxon>Bacillati</taxon>
        <taxon>Bacillota</taxon>
        <taxon>Clostridia</taxon>
        <taxon>Eubacteriales</taxon>
        <taxon>Clostridiales Family XVII. Incertae Sedis</taxon>
        <taxon>Sulfobacillus</taxon>
    </lineage>
</organism>
<comment type="caution">
    <text evidence="2">The sequence shown here is derived from an EMBL/GenBank/DDBJ whole genome shotgun (WGS) entry which is preliminary data.</text>
</comment>
<proteinExistence type="predicted"/>
<feature type="region of interest" description="Disordered" evidence="1">
    <location>
        <begin position="303"/>
        <end position="326"/>
    </location>
</feature>
<feature type="compositionally biased region" description="Basic and acidic residues" evidence="1">
    <location>
        <begin position="310"/>
        <end position="326"/>
    </location>
</feature>